<protein>
    <submittedName>
        <fullName evidence="5">Flagellar hook-basal body protein</fullName>
    </submittedName>
</protein>
<feature type="domain" description="Flagellar basal body rod protein N-terminal" evidence="3">
    <location>
        <begin position="4"/>
        <end position="34"/>
    </location>
</feature>
<comment type="subcellular location">
    <subcellularLocation>
        <location evidence="2">Bacterial flagellum basal body</location>
    </subcellularLocation>
</comment>
<dbReference type="OrthoDB" id="9800375at2"/>
<dbReference type="InterPro" id="IPR037925">
    <property type="entry name" value="FlgE/F/G-like"/>
</dbReference>
<evidence type="ECO:0000259" key="4">
    <source>
        <dbReference type="Pfam" id="PF06429"/>
    </source>
</evidence>
<dbReference type="PANTHER" id="PTHR30435">
    <property type="entry name" value="FLAGELLAR PROTEIN"/>
    <property type="match status" value="1"/>
</dbReference>
<sequence length="288" mass="31863">MQSLNISTSALRAVQQVIDVTSNNIANVNTVGFKGSSADFSELLSDTMNKQPVKDQENRNTPEGISIGSGVKMGMTRMNQKQGGAMTTGVPTDLMIEGDGMFIVRKQAMDENGQVVFRNGRPVEEYYATRNGNFHLQKNENERYNLLTATGETLVDAYGIEIDIDIDIDDPQGGQITVNEQGGIFVNGESVSVSDIPLFKITNQDRYERVGQNNLRITNNPDDLIGMTQVDYAEGEGKLHQGMLETSNVELNQEMTQLMLAQRAYQFNARALSITDQMMSTANMLRSR</sequence>
<dbReference type="Pfam" id="PF00460">
    <property type="entry name" value="Flg_bb_rod"/>
    <property type="match status" value="1"/>
</dbReference>
<dbReference type="PANTHER" id="PTHR30435:SF19">
    <property type="entry name" value="FLAGELLAR BASAL-BODY ROD PROTEIN FLGG"/>
    <property type="match status" value="1"/>
</dbReference>
<organism evidence="5 6">
    <name type="scientific">Brevibacillus laterosporus</name>
    <name type="common">Bacillus laterosporus</name>
    <dbReference type="NCBI Taxonomy" id="1465"/>
    <lineage>
        <taxon>Bacteria</taxon>
        <taxon>Bacillati</taxon>
        <taxon>Bacillota</taxon>
        <taxon>Bacilli</taxon>
        <taxon>Bacillales</taxon>
        <taxon>Paenibacillaceae</taxon>
        <taxon>Brevibacillus</taxon>
    </lineage>
</organism>
<evidence type="ECO:0000256" key="1">
    <source>
        <dbReference type="ARBA" id="ARBA00009677"/>
    </source>
</evidence>
<dbReference type="NCBIfam" id="TIGR03506">
    <property type="entry name" value="FlgEFG_subfam"/>
    <property type="match status" value="1"/>
</dbReference>
<dbReference type="InterPro" id="IPR010930">
    <property type="entry name" value="Flg_bb/hook_C_dom"/>
</dbReference>
<evidence type="ECO:0000313" key="6">
    <source>
        <dbReference type="Proteomes" id="UP000319432"/>
    </source>
</evidence>
<keyword evidence="2" id="KW-0975">Bacterial flagellum</keyword>
<name>A0A518V3Q4_BRELA</name>
<accession>A0A518V3Q4</accession>
<feature type="domain" description="Flagellar basal-body/hook protein C-terminal" evidence="4">
    <location>
        <begin position="241"/>
        <end position="283"/>
    </location>
</feature>
<gene>
    <name evidence="5" type="ORF">EEL30_04060</name>
</gene>
<dbReference type="AlphaFoldDB" id="A0A518V3Q4"/>
<keyword evidence="5" id="KW-0969">Cilium</keyword>
<dbReference type="SUPFAM" id="SSF117143">
    <property type="entry name" value="Flagellar hook protein flgE"/>
    <property type="match status" value="1"/>
</dbReference>
<keyword evidence="5" id="KW-0966">Cell projection</keyword>
<dbReference type="Pfam" id="PF06429">
    <property type="entry name" value="Flg_bbr_C"/>
    <property type="match status" value="1"/>
</dbReference>
<keyword evidence="5" id="KW-0282">Flagellum</keyword>
<dbReference type="InterPro" id="IPR001444">
    <property type="entry name" value="Flag_bb_rod_N"/>
</dbReference>
<dbReference type="GO" id="GO:0071978">
    <property type="term" value="P:bacterial-type flagellum-dependent swarming motility"/>
    <property type="evidence" value="ECO:0007669"/>
    <property type="project" value="TreeGrafter"/>
</dbReference>
<evidence type="ECO:0000259" key="3">
    <source>
        <dbReference type="Pfam" id="PF00460"/>
    </source>
</evidence>
<proteinExistence type="inferred from homology"/>
<evidence type="ECO:0000313" key="5">
    <source>
        <dbReference type="EMBL" id="QDX91613.1"/>
    </source>
</evidence>
<reference evidence="5 6" key="1">
    <citation type="submission" date="2018-11" db="EMBL/GenBank/DDBJ databases">
        <title>Phylogenetic determinants of toxin gene distribution in genomes of Brevibacillus laterosporus.</title>
        <authorList>
            <person name="Glare T.R."/>
            <person name="Durrant A."/>
            <person name="Berry C."/>
            <person name="Palma L."/>
            <person name="Ormskirk M."/>
            <person name="Cox M.O."/>
        </authorList>
    </citation>
    <scope>NUCLEOTIDE SEQUENCE [LARGE SCALE GENOMIC DNA]</scope>
    <source>
        <strain evidence="5 6">1821L</strain>
    </source>
</reference>
<dbReference type="EMBL" id="CP033464">
    <property type="protein sequence ID" value="QDX91613.1"/>
    <property type="molecule type" value="Genomic_DNA"/>
</dbReference>
<dbReference type="Proteomes" id="UP000319432">
    <property type="component" value="Chromosome"/>
</dbReference>
<dbReference type="InterPro" id="IPR020013">
    <property type="entry name" value="Flagellar_FlgE/F/G"/>
</dbReference>
<dbReference type="GO" id="GO:0009425">
    <property type="term" value="C:bacterial-type flagellum basal body"/>
    <property type="evidence" value="ECO:0007669"/>
    <property type="project" value="UniProtKB-SubCell"/>
</dbReference>
<keyword evidence="6" id="KW-1185">Reference proteome</keyword>
<evidence type="ECO:0000256" key="2">
    <source>
        <dbReference type="RuleBase" id="RU362116"/>
    </source>
</evidence>
<comment type="similarity">
    <text evidence="1 2">Belongs to the flagella basal body rod proteins family.</text>
</comment>